<evidence type="ECO:0000256" key="1">
    <source>
        <dbReference type="SAM" id="Phobius"/>
    </source>
</evidence>
<evidence type="ECO:0000313" key="2">
    <source>
        <dbReference type="EMBL" id="QTA90388.1"/>
    </source>
</evidence>
<proteinExistence type="predicted"/>
<feature type="transmembrane region" description="Helical" evidence="1">
    <location>
        <begin position="12"/>
        <end position="33"/>
    </location>
</feature>
<keyword evidence="1" id="KW-0812">Transmembrane</keyword>
<dbReference type="EMBL" id="CP061800">
    <property type="protein sequence ID" value="QTA90388.1"/>
    <property type="molecule type" value="Genomic_DNA"/>
</dbReference>
<evidence type="ECO:0000313" key="3">
    <source>
        <dbReference type="Proteomes" id="UP000663722"/>
    </source>
</evidence>
<dbReference type="Proteomes" id="UP000663722">
    <property type="component" value="Chromosome"/>
</dbReference>
<name>A0A975GRW3_9BACT</name>
<gene>
    <name evidence="2" type="ORF">dnm_064490</name>
</gene>
<keyword evidence="1" id="KW-0472">Membrane</keyword>
<dbReference type="KEGG" id="dmm:dnm_064490"/>
<organism evidence="2 3">
    <name type="scientific">Desulfonema magnum</name>
    <dbReference type="NCBI Taxonomy" id="45655"/>
    <lineage>
        <taxon>Bacteria</taxon>
        <taxon>Pseudomonadati</taxon>
        <taxon>Thermodesulfobacteriota</taxon>
        <taxon>Desulfobacteria</taxon>
        <taxon>Desulfobacterales</taxon>
        <taxon>Desulfococcaceae</taxon>
        <taxon>Desulfonema</taxon>
    </lineage>
</organism>
<keyword evidence="3" id="KW-1185">Reference proteome</keyword>
<dbReference type="AlphaFoldDB" id="A0A975GRW3"/>
<keyword evidence="1" id="KW-1133">Transmembrane helix</keyword>
<sequence length="61" mass="7455">MKRFQNATGLMMPLKISLMSWVSTYIKIFRYFFRSAEMKFQHSGKKWQQISPKHFFNFKIS</sequence>
<protein>
    <submittedName>
        <fullName evidence="2">Uncharacterized protein</fullName>
    </submittedName>
</protein>
<reference evidence="2" key="1">
    <citation type="journal article" date="2021" name="Microb. Physiol.">
        <title>Proteogenomic Insights into the Physiology of Marine, Sulfate-Reducing, Filamentous Desulfonema limicola and Desulfonema magnum.</title>
        <authorList>
            <person name="Schnaars V."/>
            <person name="Wohlbrand L."/>
            <person name="Scheve S."/>
            <person name="Hinrichs C."/>
            <person name="Reinhardt R."/>
            <person name="Rabus R."/>
        </authorList>
    </citation>
    <scope>NUCLEOTIDE SEQUENCE</scope>
    <source>
        <strain evidence="2">4be13</strain>
    </source>
</reference>
<accession>A0A975GRW3</accession>